<sequence length="131" mass="15466">MLMKSKVLNNQQGFILPLTMILSLVFIAFIFHALFLLQSDRTFFQHTQTHFFLQQLRECALNDFQQKLEQDALPDEGTFNYHNGTVQYIVTEDSAFVTINFTVHYGDEREIDRIVYDRESGNPVRWLERIS</sequence>
<protein>
    <recommendedName>
        <fullName evidence="4">Competence protein ComG</fullName>
    </recommendedName>
</protein>
<reference evidence="2 3" key="1">
    <citation type="submission" date="2018-01" db="EMBL/GenBank/DDBJ databases">
        <title>Complete genome sequencing of Sporolactobacillus terrae DLG3.</title>
        <authorList>
            <person name="Nam Y.-D."/>
            <person name="Kang J."/>
            <person name="Chung W.-H."/>
        </authorList>
    </citation>
    <scope>NUCLEOTIDE SEQUENCE [LARGE SCALE GENOMIC DNA]</scope>
    <source>
        <strain evidence="2 3">DLG3</strain>
    </source>
</reference>
<gene>
    <name evidence="2" type="ORF">C0674_09235</name>
</gene>
<keyword evidence="1" id="KW-0812">Transmembrane</keyword>
<dbReference type="Pfam" id="PF14173">
    <property type="entry name" value="ComGG"/>
    <property type="match status" value="1"/>
</dbReference>
<dbReference type="InterPro" id="IPR020372">
    <property type="entry name" value="Competence_ComGG"/>
</dbReference>
<organism evidence="2 3">
    <name type="scientific">Sporolactobacillus terrae</name>
    <dbReference type="NCBI Taxonomy" id="269673"/>
    <lineage>
        <taxon>Bacteria</taxon>
        <taxon>Bacillati</taxon>
        <taxon>Bacillota</taxon>
        <taxon>Bacilli</taxon>
        <taxon>Bacillales</taxon>
        <taxon>Sporolactobacillaceae</taxon>
        <taxon>Sporolactobacillus</taxon>
    </lineage>
</organism>
<keyword evidence="1" id="KW-0472">Membrane</keyword>
<evidence type="ECO:0000256" key="1">
    <source>
        <dbReference type="SAM" id="Phobius"/>
    </source>
</evidence>
<evidence type="ECO:0000313" key="3">
    <source>
        <dbReference type="Proteomes" id="UP000285882"/>
    </source>
</evidence>
<dbReference type="EMBL" id="CP025688">
    <property type="protein sequence ID" value="QAA22795.1"/>
    <property type="molecule type" value="Genomic_DNA"/>
</dbReference>
<feature type="transmembrane region" description="Helical" evidence="1">
    <location>
        <begin position="14"/>
        <end position="37"/>
    </location>
</feature>
<accession>A0ABX5Q844</accession>
<keyword evidence="1" id="KW-1133">Transmembrane helix</keyword>
<dbReference type="Proteomes" id="UP000285882">
    <property type="component" value="Chromosome"/>
</dbReference>
<proteinExistence type="predicted"/>
<evidence type="ECO:0008006" key="4">
    <source>
        <dbReference type="Google" id="ProtNLM"/>
    </source>
</evidence>
<keyword evidence="3" id="KW-1185">Reference proteome</keyword>
<name>A0ABX5Q844_9BACL</name>
<evidence type="ECO:0000313" key="2">
    <source>
        <dbReference type="EMBL" id="QAA22795.1"/>
    </source>
</evidence>